<dbReference type="InterPro" id="IPR032979">
    <property type="entry name" value="ENGase"/>
</dbReference>
<gene>
    <name evidence="3" type="ORF">HPB52_006519</name>
</gene>
<evidence type="ECO:0000313" key="3">
    <source>
        <dbReference type="EMBL" id="KAH7943207.1"/>
    </source>
</evidence>
<dbReference type="PANTHER" id="PTHR13246:SF1">
    <property type="entry name" value="CYTOSOLIC ENDO-BETA-N-ACETYLGLUCOSAMINIDASE"/>
    <property type="match status" value="1"/>
</dbReference>
<dbReference type="EMBL" id="JABSTV010001253">
    <property type="protein sequence ID" value="KAH7943207.1"/>
    <property type="molecule type" value="Genomic_DNA"/>
</dbReference>
<reference evidence="3" key="2">
    <citation type="submission" date="2021-09" db="EMBL/GenBank/DDBJ databases">
        <authorList>
            <person name="Jia N."/>
            <person name="Wang J."/>
            <person name="Shi W."/>
            <person name="Du L."/>
            <person name="Sun Y."/>
            <person name="Zhan W."/>
            <person name="Jiang J."/>
            <person name="Wang Q."/>
            <person name="Zhang B."/>
            <person name="Ji P."/>
            <person name="Sakyi L.B."/>
            <person name="Cui X."/>
            <person name="Yuan T."/>
            <person name="Jiang B."/>
            <person name="Yang W."/>
            <person name="Lam T.T.-Y."/>
            <person name="Chang Q."/>
            <person name="Ding S."/>
            <person name="Wang X."/>
            <person name="Zhu J."/>
            <person name="Ruan X."/>
            <person name="Zhao L."/>
            <person name="Wei J."/>
            <person name="Que T."/>
            <person name="Du C."/>
            <person name="Cheng J."/>
            <person name="Dai P."/>
            <person name="Han X."/>
            <person name="Huang E."/>
            <person name="Gao Y."/>
            <person name="Liu J."/>
            <person name="Shao H."/>
            <person name="Ye R."/>
            <person name="Li L."/>
            <person name="Wei W."/>
            <person name="Wang X."/>
            <person name="Wang C."/>
            <person name="Huo Q."/>
            <person name="Li W."/>
            <person name="Guo W."/>
            <person name="Chen H."/>
            <person name="Chen S."/>
            <person name="Zhou L."/>
            <person name="Zhou L."/>
            <person name="Ni X."/>
            <person name="Tian J."/>
            <person name="Zhou Y."/>
            <person name="Sheng Y."/>
            <person name="Liu T."/>
            <person name="Pan Y."/>
            <person name="Xia L."/>
            <person name="Li J."/>
            <person name="Zhao F."/>
            <person name="Cao W."/>
        </authorList>
    </citation>
    <scope>NUCLEOTIDE SEQUENCE</scope>
    <source>
        <strain evidence="3">Rsan-2018</strain>
        <tissue evidence="3">Larvae</tissue>
    </source>
</reference>
<dbReference type="GO" id="GO:0033925">
    <property type="term" value="F:mannosyl-glycoprotein endo-beta-N-acetylglucosaminidase activity"/>
    <property type="evidence" value="ECO:0007669"/>
    <property type="project" value="UniProtKB-EC"/>
</dbReference>
<dbReference type="Gene3D" id="3.20.20.80">
    <property type="entry name" value="Glycosidases"/>
    <property type="match status" value="1"/>
</dbReference>
<keyword evidence="4" id="KW-1185">Reference proteome</keyword>
<comment type="caution">
    <text evidence="3">The sequence shown here is derived from an EMBL/GenBank/DDBJ whole genome shotgun (WGS) entry which is preliminary data.</text>
</comment>
<dbReference type="GO" id="GO:0005829">
    <property type="term" value="C:cytosol"/>
    <property type="evidence" value="ECO:0007669"/>
    <property type="project" value="UniProtKB-SubCell"/>
</dbReference>
<dbReference type="AlphaFoldDB" id="A0A9D4SRL3"/>
<dbReference type="Proteomes" id="UP000821837">
    <property type="component" value="Unassembled WGS sequence"/>
</dbReference>
<dbReference type="PANTHER" id="PTHR13246">
    <property type="entry name" value="ENDO BETA N-ACETYLGLUCOSAMINIDASE"/>
    <property type="match status" value="1"/>
</dbReference>
<feature type="region of interest" description="Disordered" evidence="1">
    <location>
        <begin position="547"/>
        <end position="578"/>
    </location>
</feature>
<dbReference type="Gene3D" id="2.60.120.260">
    <property type="entry name" value="Galactose-binding domain-like"/>
    <property type="match status" value="1"/>
</dbReference>
<accession>A0A9D4SRL3</accession>
<evidence type="ECO:0000259" key="2">
    <source>
        <dbReference type="Pfam" id="PF03644"/>
    </source>
</evidence>
<feature type="compositionally biased region" description="Basic and acidic residues" evidence="1">
    <location>
        <begin position="547"/>
        <end position="564"/>
    </location>
</feature>
<evidence type="ECO:0000256" key="1">
    <source>
        <dbReference type="SAM" id="MobiDB-lite"/>
    </source>
</evidence>
<reference evidence="3" key="1">
    <citation type="journal article" date="2020" name="Cell">
        <title>Large-Scale Comparative Analyses of Tick Genomes Elucidate Their Genetic Diversity and Vector Capacities.</title>
        <authorList>
            <consortium name="Tick Genome and Microbiome Consortium (TIGMIC)"/>
            <person name="Jia N."/>
            <person name="Wang J."/>
            <person name="Shi W."/>
            <person name="Du L."/>
            <person name="Sun Y."/>
            <person name="Zhan W."/>
            <person name="Jiang J.F."/>
            <person name="Wang Q."/>
            <person name="Zhang B."/>
            <person name="Ji P."/>
            <person name="Bell-Sakyi L."/>
            <person name="Cui X.M."/>
            <person name="Yuan T.T."/>
            <person name="Jiang B.G."/>
            <person name="Yang W.F."/>
            <person name="Lam T.T."/>
            <person name="Chang Q.C."/>
            <person name="Ding S.J."/>
            <person name="Wang X.J."/>
            <person name="Zhu J.G."/>
            <person name="Ruan X.D."/>
            <person name="Zhao L."/>
            <person name="Wei J.T."/>
            <person name="Ye R.Z."/>
            <person name="Que T.C."/>
            <person name="Du C.H."/>
            <person name="Zhou Y.H."/>
            <person name="Cheng J.X."/>
            <person name="Dai P.F."/>
            <person name="Guo W.B."/>
            <person name="Han X.H."/>
            <person name="Huang E.J."/>
            <person name="Li L.F."/>
            <person name="Wei W."/>
            <person name="Gao Y.C."/>
            <person name="Liu J.Z."/>
            <person name="Shao H.Z."/>
            <person name="Wang X."/>
            <person name="Wang C.C."/>
            <person name="Yang T.C."/>
            <person name="Huo Q.B."/>
            <person name="Li W."/>
            <person name="Chen H.Y."/>
            <person name="Chen S.E."/>
            <person name="Zhou L.G."/>
            <person name="Ni X.B."/>
            <person name="Tian J.H."/>
            <person name="Sheng Y."/>
            <person name="Liu T."/>
            <person name="Pan Y.S."/>
            <person name="Xia L.Y."/>
            <person name="Li J."/>
            <person name="Zhao F."/>
            <person name="Cao W.C."/>
        </authorList>
    </citation>
    <scope>NUCLEOTIDE SEQUENCE</scope>
    <source>
        <strain evidence="3">Rsan-2018</strain>
    </source>
</reference>
<dbReference type="Pfam" id="PF03644">
    <property type="entry name" value="Glyco_hydro_85"/>
    <property type="match status" value="1"/>
</dbReference>
<name>A0A9D4SRL3_RHISA</name>
<proteinExistence type="predicted"/>
<feature type="domain" description="Cytosolic endo-beta-N-acetylglucosaminidase TIM barrel" evidence="2">
    <location>
        <begin position="75"/>
        <end position="348"/>
    </location>
</feature>
<organism evidence="3 4">
    <name type="scientific">Rhipicephalus sanguineus</name>
    <name type="common">Brown dog tick</name>
    <name type="synonym">Ixodes sanguineus</name>
    <dbReference type="NCBI Taxonomy" id="34632"/>
    <lineage>
        <taxon>Eukaryota</taxon>
        <taxon>Metazoa</taxon>
        <taxon>Ecdysozoa</taxon>
        <taxon>Arthropoda</taxon>
        <taxon>Chelicerata</taxon>
        <taxon>Arachnida</taxon>
        <taxon>Acari</taxon>
        <taxon>Parasitiformes</taxon>
        <taxon>Ixodida</taxon>
        <taxon>Ixodoidea</taxon>
        <taxon>Ixodidae</taxon>
        <taxon>Rhipicephalinae</taxon>
        <taxon>Rhipicephalus</taxon>
        <taxon>Rhipicephalus</taxon>
    </lineage>
</organism>
<sequence length="592" mass="65978">MGVLLSSLTKPGAAQVRVINRVPDREVAPLGTLDELLNFKDEPLLCAVEPLSDAIKRSKPGHPRTIFCHDMDGNYKQDRFIHGTDEANVYRFHHWQIIETFIYYSHHMVTIPPPGWISAAHRHGVKVLGTFMLGDDDIKTINIVRGSGLTSQVATQLAKVATVGRFDGWLVSIGCKMDRSCIPFVKDLLSAITTEMHKAVPGSLVIWYDAVDVDGNAKPHNELNGKNAGFLDVCDGIFLNFQWTEAMLQSSAQLAGDRKTDVYVGVDVYGRSTKYPGGFEMYKAVQQVRRCGLSAAVFAAGWVYETQGKRNFAKHQYRLWSFPDNCCSEWRLTKPPLSTSFCQGFGSRVFAEGQAGHFRLIRVWFNLHKQQLQPRDQGNMLCNSCCSVKVHLEEAYNGGGCLRVLFKPNPNQPDVKPYIRLFGCDFPLGPLAVSYTFKNISFTSSAGQDIAIVLKARRAAGETEEIYLGMTAGLPEGDHYTVSREVIRRIEDAAEDPRACWVTRKYQLEDLRGADGAILEEIGLHFRCSDRETNVCLLGQLDVRRPADGEKAVSDEKATDKAAASDDSSSDDEPERKRLREELYGLDAVIAE</sequence>
<dbReference type="InterPro" id="IPR005201">
    <property type="entry name" value="TIM_ENGase"/>
</dbReference>
<evidence type="ECO:0000313" key="4">
    <source>
        <dbReference type="Proteomes" id="UP000821837"/>
    </source>
</evidence>
<protein>
    <recommendedName>
        <fullName evidence="2">Cytosolic endo-beta-N-acetylglucosaminidase TIM barrel domain-containing protein</fullName>
    </recommendedName>
</protein>
<dbReference type="VEuPathDB" id="VectorBase:RSAN_046795"/>